<evidence type="ECO:0000313" key="4">
    <source>
        <dbReference type="Proteomes" id="UP000703269"/>
    </source>
</evidence>
<dbReference type="EMBL" id="BPQB01000067">
    <property type="protein sequence ID" value="GJE97090.1"/>
    <property type="molecule type" value="Genomic_DNA"/>
</dbReference>
<comment type="caution">
    <text evidence="3">The sequence shown here is derived from an EMBL/GenBank/DDBJ whole genome shotgun (WGS) entry which is preliminary data.</text>
</comment>
<organism evidence="3 4">
    <name type="scientific">Phanerochaete sordida</name>
    <dbReference type="NCBI Taxonomy" id="48140"/>
    <lineage>
        <taxon>Eukaryota</taxon>
        <taxon>Fungi</taxon>
        <taxon>Dikarya</taxon>
        <taxon>Basidiomycota</taxon>
        <taxon>Agaricomycotina</taxon>
        <taxon>Agaricomycetes</taxon>
        <taxon>Polyporales</taxon>
        <taxon>Phanerochaetaceae</taxon>
        <taxon>Phanerochaete</taxon>
    </lineage>
</organism>
<dbReference type="PANTHER" id="PTHR14379">
    <property type="entry name" value="LIMKAIN B LKAP"/>
    <property type="match status" value="1"/>
</dbReference>
<feature type="region of interest" description="Disordered" evidence="1">
    <location>
        <begin position="289"/>
        <end position="372"/>
    </location>
</feature>
<feature type="compositionally biased region" description="Polar residues" evidence="1">
    <location>
        <begin position="243"/>
        <end position="253"/>
    </location>
</feature>
<dbReference type="GO" id="GO:0010468">
    <property type="term" value="P:regulation of gene expression"/>
    <property type="evidence" value="ECO:0007669"/>
    <property type="project" value="InterPro"/>
</dbReference>
<dbReference type="Pfam" id="PF01936">
    <property type="entry name" value="NYN"/>
    <property type="match status" value="1"/>
</dbReference>
<feature type="compositionally biased region" description="Low complexity" evidence="1">
    <location>
        <begin position="166"/>
        <end position="186"/>
    </location>
</feature>
<dbReference type="OrthoDB" id="549353at2759"/>
<feature type="compositionally biased region" description="Polar residues" evidence="1">
    <location>
        <begin position="187"/>
        <end position="211"/>
    </location>
</feature>
<evidence type="ECO:0000313" key="3">
    <source>
        <dbReference type="EMBL" id="GJE97090.1"/>
    </source>
</evidence>
<dbReference type="Gene3D" id="3.40.50.1010">
    <property type="entry name" value="5'-nuclease"/>
    <property type="match status" value="1"/>
</dbReference>
<feature type="compositionally biased region" description="Pro residues" evidence="1">
    <location>
        <begin position="490"/>
        <end position="502"/>
    </location>
</feature>
<evidence type="ECO:0000259" key="2">
    <source>
        <dbReference type="Pfam" id="PF01936"/>
    </source>
</evidence>
<gene>
    <name evidence="3" type="ORF">PsYK624_133000</name>
</gene>
<accession>A0A9P3LJ74</accession>
<dbReference type="InterPro" id="IPR021139">
    <property type="entry name" value="NYN"/>
</dbReference>
<dbReference type="PANTHER" id="PTHR14379:SF3">
    <property type="entry name" value="MEIOSIS REGULATOR AND MRNA STABILITY FACTOR 1"/>
    <property type="match status" value="1"/>
</dbReference>
<evidence type="ECO:0000256" key="1">
    <source>
        <dbReference type="SAM" id="MobiDB-lite"/>
    </source>
</evidence>
<dbReference type="GO" id="GO:0004540">
    <property type="term" value="F:RNA nuclease activity"/>
    <property type="evidence" value="ECO:0007669"/>
    <property type="project" value="InterPro"/>
</dbReference>
<name>A0A9P3LJ74_9APHY</name>
<dbReference type="InterPro" id="IPR024768">
    <property type="entry name" value="Marf1"/>
</dbReference>
<dbReference type="Proteomes" id="UP000703269">
    <property type="component" value="Unassembled WGS sequence"/>
</dbReference>
<feature type="region of interest" description="Disordered" evidence="1">
    <location>
        <begin position="163"/>
        <end position="254"/>
    </location>
</feature>
<dbReference type="CDD" id="cd10910">
    <property type="entry name" value="PIN_limkain_b1_N_like"/>
    <property type="match status" value="1"/>
</dbReference>
<dbReference type="GO" id="GO:0005777">
    <property type="term" value="C:peroxisome"/>
    <property type="evidence" value="ECO:0007669"/>
    <property type="project" value="InterPro"/>
</dbReference>
<dbReference type="AlphaFoldDB" id="A0A9P3LJ74"/>
<reference evidence="3 4" key="1">
    <citation type="submission" date="2021-08" db="EMBL/GenBank/DDBJ databases">
        <title>Draft Genome Sequence of Phanerochaete sordida strain YK-624.</title>
        <authorList>
            <person name="Mori T."/>
            <person name="Dohra H."/>
            <person name="Suzuki T."/>
            <person name="Kawagishi H."/>
            <person name="Hirai H."/>
        </authorList>
    </citation>
    <scope>NUCLEOTIDE SEQUENCE [LARGE SCALE GENOMIC DNA]</scope>
    <source>
        <strain evidence="3 4">YK-624</strain>
    </source>
</reference>
<feature type="domain" description="NYN" evidence="2">
    <location>
        <begin position="8"/>
        <end position="145"/>
    </location>
</feature>
<protein>
    <submittedName>
        <fullName evidence="3">NYN domain-containing protein</fullName>
    </submittedName>
</protein>
<feature type="compositionally biased region" description="Polar residues" evidence="1">
    <location>
        <begin position="219"/>
        <end position="233"/>
    </location>
</feature>
<keyword evidence="4" id="KW-1185">Reference proteome</keyword>
<proteinExistence type="predicted"/>
<feature type="compositionally biased region" description="Low complexity" evidence="1">
    <location>
        <begin position="503"/>
        <end position="517"/>
    </location>
</feature>
<feature type="compositionally biased region" description="Polar residues" evidence="1">
    <location>
        <begin position="313"/>
        <end position="323"/>
    </location>
</feature>
<sequence length="517" mass="56258">MSSDHESVAIFWDYENCEIPGVADSFLVTNGIRRIAHEYGNVKVFRAYLEVSDKDSSRSQAVRSDLQACGVTLIDCPHNGRKDVADKMMMVDILAHAIDNPPSTLILITGDRDFVYAVSTMRLRKYKVVLLAPVAAHASLKAQATVVYEWPRSVLQAEMPIPIPTSPLRSRPSTSSSTRPSVTSPLDRQTSSMIRIYSTPNTPQSGISTLPMSPEQRARSNSMQHHRSTSLPSPDNLLLHNTAAGSASTQSPQADVRLSPAWRPGSKLAINAPVFRPLSAMTSSIPAVAEDTSLDTRPIIGEEHDGDGDNATDEGSSQPTTPAATELSYDGGSDPYATEQAHTSVSALPTPFDDVHPTPEQTGADSPGQLPEQDEVPLVWAQVRADVVVPTAVMVRLRKPAAKFKLLVRVLERERLAGNTRVNFSQLGSLLRQEHPAVYQRAGCAQLKDYVALAEDEAVVLVGRNFGENAWDHGNKWVALHPVYHGRIPEPQPAGQYPPPPLMQAMQAPQQSPGQNF</sequence>
<dbReference type="GO" id="GO:1905762">
    <property type="term" value="F:CCR4-NOT complex binding"/>
    <property type="evidence" value="ECO:0007669"/>
    <property type="project" value="TreeGrafter"/>
</dbReference>
<feature type="region of interest" description="Disordered" evidence="1">
    <location>
        <begin position="489"/>
        <end position="517"/>
    </location>
</feature>